<proteinExistence type="predicted"/>
<protein>
    <submittedName>
        <fullName evidence="2">Uncharacterized protein</fullName>
    </submittedName>
</protein>
<name>A0ABD0YEZ5_9HEMI</name>
<comment type="caution">
    <text evidence="2">The sequence shown here is derived from an EMBL/GenBank/DDBJ whole genome shotgun (WGS) entry which is preliminary data.</text>
</comment>
<evidence type="ECO:0000313" key="3">
    <source>
        <dbReference type="Proteomes" id="UP001558652"/>
    </source>
</evidence>
<keyword evidence="3" id="KW-1185">Reference proteome</keyword>
<sequence length="127" mass="13895">MDTIVKEPGFNIQNSRHFVDKLFTSTTTFITMALSSPDIKEGIGMAEGKFDGAGTVRPKVGGSSATTLGGRRPKRANSLYRTREESRRSHPGPKRRATVLPGITDSVKKKEANISDYTIQSIIIRGE</sequence>
<dbReference type="EMBL" id="JBFDAA010000008">
    <property type="protein sequence ID" value="KAL1129885.1"/>
    <property type="molecule type" value="Genomic_DNA"/>
</dbReference>
<organism evidence="2 3">
    <name type="scientific">Ranatra chinensis</name>
    <dbReference type="NCBI Taxonomy" id="642074"/>
    <lineage>
        <taxon>Eukaryota</taxon>
        <taxon>Metazoa</taxon>
        <taxon>Ecdysozoa</taxon>
        <taxon>Arthropoda</taxon>
        <taxon>Hexapoda</taxon>
        <taxon>Insecta</taxon>
        <taxon>Pterygota</taxon>
        <taxon>Neoptera</taxon>
        <taxon>Paraneoptera</taxon>
        <taxon>Hemiptera</taxon>
        <taxon>Heteroptera</taxon>
        <taxon>Panheteroptera</taxon>
        <taxon>Nepomorpha</taxon>
        <taxon>Nepidae</taxon>
        <taxon>Ranatrinae</taxon>
        <taxon>Ranatra</taxon>
    </lineage>
</organism>
<accession>A0ABD0YEZ5</accession>
<evidence type="ECO:0000313" key="2">
    <source>
        <dbReference type="EMBL" id="KAL1129885.1"/>
    </source>
</evidence>
<feature type="region of interest" description="Disordered" evidence="1">
    <location>
        <begin position="54"/>
        <end position="100"/>
    </location>
</feature>
<reference evidence="2 3" key="1">
    <citation type="submission" date="2024-07" db="EMBL/GenBank/DDBJ databases">
        <title>Chromosome-level genome assembly of the water stick insect Ranatra chinensis (Heteroptera: Nepidae).</title>
        <authorList>
            <person name="Liu X."/>
        </authorList>
    </citation>
    <scope>NUCLEOTIDE SEQUENCE [LARGE SCALE GENOMIC DNA]</scope>
    <source>
        <strain evidence="2">Cailab_2021Rc</strain>
        <tissue evidence="2">Muscle</tissue>
    </source>
</reference>
<dbReference type="AlphaFoldDB" id="A0ABD0YEZ5"/>
<gene>
    <name evidence="2" type="ORF">AAG570_012829</name>
</gene>
<evidence type="ECO:0000256" key="1">
    <source>
        <dbReference type="SAM" id="MobiDB-lite"/>
    </source>
</evidence>
<dbReference type="Proteomes" id="UP001558652">
    <property type="component" value="Unassembled WGS sequence"/>
</dbReference>